<dbReference type="AlphaFoldDB" id="A0A3M7QIN0"/>
<dbReference type="Proteomes" id="UP000276133">
    <property type="component" value="Unassembled WGS sequence"/>
</dbReference>
<name>A0A3M7QIN0_BRAPC</name>
<keyword evidence="1" id="KW-0472">Membrane</keyword>
<feature type="transmembrane region" description="Helical" evidence="1">
    <location>
        <begin position="67"/>
        <end position="83"/>
    </location>
</feature>
<keyword evidence="1" id="KW-1133">Transmembrane helix</keyword>
<evidence type="ECO:0000313" key="3">
    <source>
        <dbReference type="Proteomes" id="UP000276133"/>
    </source>
</evidence>
<evidence type="ECO:0000256" key="1">
    <source>
        <dbReference type="SAM" id="Phobius"/>
    </source>
</evidence>
<organism evidence="2 3">
    <name type="scientific">Brachionus plicatilis</name>
    <name type="common">Marine rotifer</name>
    <name type="synonym">Brachionus muelleri</name>
    <dbReference type="NCBI Taxonomy" id="10195"/>
    <lineage>
        <taxon>Eukaryota</taxon>
        <taxon>Metazoa</taxon>
        <taxon>Spiralia</taxon>
        <taxon>Gnathifera</taxon>
        <taxon>Rotifera</taxon>
        <taxon>Eurotatoria</taxon>
        <taxon>Monogononta</taxon>
        <taxon>Pseudotrocha</taxon>
        <taxon>Ploima</taxon>
        <taxon>Brachionidae</taxon>
        <taxon>Brachionus</taxon>
    </lineage>
</organism>
<keyword evidence="1" id="KW-0812">Transmembrane</keyword>
<proteinExistence type="predicted"/>
<sequence>MNRIKILIKIREPIFVKNYPIFICNNHQRCLFILHHAKIWRMKEKKIFNLRVKILKAFKNRYIEKKVVETFVLLILYLFRAIAPSEFNIKLKE</sequence>
<dbReference type="EMBL" id="REGN01006044">
    <property type="protein sequence ID" value="RNA11103.1"/>
    <property type="molecule type" value="Genomic_DNA"/>
</dbReference>
<reference evidence="2 3" key="1">
    <citation type="journal article" date="2018" name="Sci. Rep.">
        <title>Genomic signatures of local adaptation to the degree of environmental predictability in rotifers.</title>
        <authorList>
            <person name="Franch-Gras L."/>
            <person name="Hahn C."/>
            <person name="Garcia-Roger E.M."/>
            <person name="Carmona M.J."/>
            <person name="Serra M."/>
            <person name="Gomez A."/>
        </authorList>
    </citation>
    <scope>NUCLEOTIDE SEQUENCE [LARGE SCALE GENOMIC DNA]</scope>
    <source>
        <strain evidence="2">HYR1</strain>
    </source>
</reference>
<comment type="caution">
    <text evidence="2">The sequence shown here is derived from an EMBL/GenBank/DDBJ whole genome shotgun (WGS) entry which is preliminary data.</text>
</comment>
<keyword evidence="3" id="KW-1185">Reference proteome</keyword>
<accession>A0A3M7QIN0</accession>
<protein>
    <submittedName>
        <fullName evidence="2">Uncharacterized protein</fullName>
    </submittedName>
</protein>
<gene>
    <name evidence="2" type="ORF">BpHYR1_054391</name>
</gene>
<evidence type="ECO:0000313" key="2">
    <source>
        <dbReference type="EMBL" id="RNA11103.1"/>
    </source>
</evidence>